<reference evidence="1 2" key="1">
    <citation type="submission" date="2019-02" db="EMBL/GenBank/DDBJ databases">
        <title>Deep-cultivation of Planctomycetes and their phenomic and genomic characterization uncovers novel biology.</title>
        <authorList>
            <person name="Wiegand S."/>
            <person name="Jogler M."/>
            <person name="Boedeker C."/>
            <person name="Pinto D."/>
            <person name="Vollmers J."/>
            <person name="Rivas-Marin E."/>
            <person name="Kohn T."/>
            <person name="Peeters S.H."/>
            <person name="Heuer A."/>
            <person name="Rast P."/>
            <person name="Oberbeckmann S."/>
            <person name="Bunk B."/>
            <person name="Jeske O."/>
            <person name="Meyerdierks A."/>
            <person name="Storesund J.E."/>
            <person name="Kallscheuer N."/>
            <person name="Luecker S."/>
            <person name="Lage O.M."/>
            <person name="Pohl T."/>
            <person name="Merkel B.J."/>
            <person name="Hornburger P."/>
            <person name="Mueller R.-W."/>
            <person name="Bruemmer F."/>
            <person name="Labrenz M."/>
            <person name="Spormann A.M."/>
            <person name="Op den Camp H."/>
            <person name="Overmann J."/>
            <person name="Amann R."/>
            <person name="Jetten M.S.M."/>
            <person name="Mascher T."/>
            <person name="Medema M.H."/>
            <person name="Devos D.P."/>
            <person name="Kaster A.-K."/>
            <person name="Ovreas L."/>
            <person name="Rohde M."/>
            <person name="Galperin M.Y."/>
            <person name="Jogler C."/>
        </authorList>
    </citation>
    <scope>NUCLEOTIDE SEQUENCE [LARGE SCALE GENOMIC DNA]</scope>
    <source>
        <strain evidence="1 2">ETA_A1</strain>
    </source>
</reference>
<proteinExistence type="predicted"/>
<evidence type="ECO:0000313" key="1">
    <source>
        <dbReference type="EMBL" id="QDU18638.1"/>
    </source>
</evidence>
<evidence type="ECO:0000313" key="2">
    <source>
        <dbReference type="Proteomes" id="UP000319576"/>
    </source>
</evidence>
<dbReference type="AlphaFoldDB" id="A0A517XM97"/>
<protein>
    <submittedName>
        <fullName evidence="1">Uncharacterized protein</fullName>
    </submittedName>
</protein>
<sequence>MVEVAWVPGWYELDPPLEVGLTGTFAFWRVVPDHLRGPESLVLYNTLWHPEDAVIARGTISAIRHPELGAVRKVDTCGLDYTIVLADGMELTVNAEEAPGDLSEWVEDRWRASSRRVRDWRFVVEFESLSEPKQAELHS</sequence>
<dbReference type="EMBL" id="CP036273">
    <property type="protein sequence ID" value="QDU18638.1"/>
    <property type="molecule type" value="Genomic_DNA"/>
</dbReference>
<dbReference type="Proteomes" id="UP000319576">
    <property type="component" value="Chromosome"/>
</dbReference>
<name>A0A517XM97_9BACT</name>
<keyword evidence="2" id="KW-1185">Reference proteome</keyword>
<gene>
    <name evidence="1" type="ORF">ETAA1_05310</name>
</gene>
<organism evidence="1 2">
    <name type="scientific">Urbifossiella limnaea</name>
    <dbReference type="NCBI Taxonomy" id="2528023"/>
    <lineage>
        <taxon>Bacteria</taxon>
        <taxon>Pseudomonadati</taxon>
        <taxon>Planctomycetota</taxon>
        <taxon>Planctomycetia</taxon>
        <taxon>Gemmatales</taxon>
        <taxon>Gemmataceae</taxon>
        <taxon>Urbifossiella</taxon>
    </lineage>
</organism>
<accession>A0A517XM97</accession>
<dbReference type="KEGG" id="uli:ETAA1_05310"/>